<dbReference type="EMBL" id="LUGH01002078">
    <property type="protein sequence ID" value="OBZ80478.1"/>
    <property type="molecule type" value="Genomic_DNA"/>
</dbReference>
<evidence type="ECO:0000313" key="11">
    <source>
        <dbReference type="Proteomes" id="UP000093000"/>
    </source>
</evidence>
<comment type="caution">
    <text evidence="10">The sequence shown here is derived from an EMBL/GenBank/DDBJ whole genome shotgun (WGS) entry which is preliminary data.</text>
</comment>
<feature type="domain" description="UCH catalytic" evidence="9">
    <location>
        <begin position="18"/>
        <end position="227"/>
    </location>
</feature>
<sequence>MSTEDILEQEEERHPSIRWLPLEANPEVWNKIIHSNGVDSQWNFVDVLGMDEESLSMIPRPCAAIIFLFPVTSSYEAFKEKEETHLKIHEQNISPNLIYYKQTISNACGMMALLHSITNNEHLMTGPGIFTRILEDTRAMSPEERAEYLEGCKELAEIHDKSAHEGQTRTPDLSEDQRLHFICFVEVDQHLYELDGSRSFPINHGKCTHFVESAVKIMKQFIERDPE</sequence>
<dbReference type="PROSITE" id="PS52048">
    <property type="entry name" value="UCH_DOMAIN"/>
    <property type="match status" value="1"/>
</dbReference>
<feature type="active site" description="Proton donor" evidence="7">
    <location>
        <position position="180"/>
    </location>
</feature>
<comment type="catalytic activity">
    <reaction evidence="1 7 8">
        <text>Thiol-dependent hydrolysis of ester, thioester, amide, peptide and isopeptide bonds formed by the C-terminal Gly of ubiquitin (a 76-residue protein attached to proteins as an intracellular targeting signal).</text>
        <dbReference type="EC" id="3.4.19.12"/>
    </reaction>
</comment>
<feature type="site" description="Transition state stabilizer" evidence="7">
    <location>
        <position position="102"/>
    </location>
</feature>
<keyword evidence="11" id="KW-1185">Reference proteome</keyword>
<evidence type="ECO:0000256" key="7">
    <source>
        <dbReference type="PROSITE-ProRule" id="PRU01393"/>
    </source>
</evidence>
<evidence type="ECO:0000259" key="9">
    <source>
        <dbReference type="PROSITE" id="PS52048"/>
    </source>
</evidence>
<dbReference type="PANTHER" id="PTHR10589">
    <property type="entry name" value="UBIQUITIN CARBOXYL-TERMINAL HYDROLASE"/>
    <property type="match status" value="1"/>
</dbReference>
<evidence type="ECO:0000256" key="2">
    <source>
        <dbReference type="ARBA" id="ARBA00009326"/>
    </source>
</evidence>
<organism evidence="10 11">
    <name type="scientific">Choanephora cucurbitarum</name>
    <dbReference type="NCBI Taxonomy" id="101091"/>
    <lineage>
        <taxon>Eukaryota</taxon>
        <taxon>Fungi</taxon>
        <taxon>Fungi incertae sedis</taxon>
        <taxon>Mucoromycota</taxon>
        <taxon>Mucoromycotina</taxon>
        <taxon>Mucoromycetes</taxon>
        <taxon>Mucorales</taxon>
        <taxon>Mucorineae</taxon>
        <taxon>Choanephoraceae</taxon>
        <taxon>Choanephoroideae</taxon>
        <taxon>Choanephora</taxon>
    </lineage>
</organism>
<dbReference type="Gene3D" id="3.40.532.10">
    <property type="entry name" value="Peptidase C12, ubiquitin carboxyl-terminal hydrolase"/>
    <property type="match status" value="1"/>
</dbReference>
<feature type="non-terminal residue" evidence="10">
    <location>
        <position position="227"/>
    </location>
</feature>
<keyword evidence="4 7" id="KW-0833">Ubl conjugation pathway</keyword>
<evidence type="ECO:0000313" key="10">
    <source>
        <dbReference type="EMBL" id="OBZ80478.1"/>
    </source>
</evidence>
<dbReference type="InterPro" id="IPR036959">
    <property type="entry name" value="Peptidase_C12_UCH_sf"/>
</dbReference>
<comment type="similarity">
    <text evidence="2 7 8">Belongs to the peptidase C12 family.</text>
</comment>
<dbReference type="Proteomes" id="UP000093000">
    <property type="component" value="Unassembled WGS sequence"/>
</dbReference>
<dbReference type="FunFam" id="3.40.532.10:FF:000006">
    <property type="entry name" value="Ubiquitin carboxyl-terminal hydrolase"/>
    <property type="match status" value="1"/>
</dbReference>
<dbReference type="OrthoDB" id="427186at2759"/>
<dbReference type="PRINTS" id="PR00707">
    <property type="entry name" value="UBCTHYDRLASE"/>
</dbReference>
<reference evidence="10 11" key="1">
    <citation type="submission" date="2016-03" db="EMBL/GenBank/DDBJ databases">
        <title>Choanephora cucurbitarum.</title>
        <authorList>
            <person name="Min B."/>
            <person name="Park H."/>
            <person name="Park J.-H."/>
            <person name="Shin H.-D."/>
            <person name="Choi I.-G."/>
        </authorList>
    </citation>
    <scope>NUCLEOTIDE SEQUENCE [LARGE SCALE GENOMIC DNA]</scope>
    <source>
        <strain evidence="10 11">KUS-F28377</strain>
    </source>
</reference>
<evidence type="ECO:0000256" key="5">
    <source>
        <dbReference type="ARBA" id="ARBA00022801"/>
    </source>
</evidence>
<dbReference type="CDD" id="cd09616">
    <property type="entry name" value="Peptidase_C12_UCH_L1_L3"/>
    <property type="match status" value="1"/>
</dbReference>
<dbReference type="GO" id="GO:0006511">
    <property type="term" value="P:ubiquitin-dependent protein catabolic process"/>
    <property type="evidence" value="ECO:0007669"/>
    <property type="project" value="UniProtKB-UniRule"/>
</dbReference>
<dbReference type="InterPro" id="IPR038765">
    <property type="entry name" value="Papain-like_cys_pep_sf"/>
</dbReference>
<dbReference type="InParanoid" id="A0A1C7MUJ9"/>
<keyword evidence="3 7" id="KW-0645">Protease</keyword>
<feature type="active site" description="Nucleophile" evidence="7">
    <location>
        <position position="108"/>
    </location>
</feature>
<dbReference type="STRING" id="101091.A0A1C7MUJ9"/>
<feature type="site" description="Important for enzyme activity" evidence="7">
    <location>
        <position position="195"/>
    </location>
</feature>
<dbReference type="SUPFAM" id="SSF54001">
    <property type="entry name" value="Cysteine proteinases"/>
    <property type="match status" value="1"/>
</dbReference>
<dbReference type="GO" id="GO:0005737">
    <property type="term" value="C:cytoplasm"/>
    <property type="evidence" value="ECO:0007669"/>
    <property type="project" value="TreeGrafter"/>
</dbReference>
<dbReference type="InterPro" id="IPR001578">
    <property type="entry name" value="Peptidase_C12_UCH"/>
</dbReference>
<evidence type="ECO:0000256" key="1">
    <source>
        <dbReference type="ARBA" id="ARBA00000707"/>
    </source>
</evidence>
<dbReference type="PANTHER" id="PTHR10589:SF17">
    <property type="entry name" value="UBIQUITIN CARBOXYL-TERMINAL HYDROLASE"/>
    <property type="match status" value="1"/>
</dbReference>
<dbReference type="Pfam" id="PF01088">
    <property type="entry name" value="Peptidase_C12"/>
    <property type="match status" value="1"/>
</dbReference>
<keyword evidence="5 7" id="KW-0378">Hydrolase</keyword>
<dbReference type="EC" id="3.4.19.12" evidence="8"/>
<proteinExistence type="inferred from homology"/>
<dbReference type="GO" id="GO:0004843">
    <property type="term" value="F:cysteine-type deubiquitinase activity"/>
    <property type="evidence" value="ECO:0007669"/>
    <property type="project" value="UniProtKB-UniRule"/>
</dbReference>
<protein>
    <recommendedName>
        <fullName evidence="8">Ubiquitin carboxyl-terminal hydrolase</fullName>
        <ecNumber evidence="8">3.4.19.12</ecNumber>
    </recommendedName>
</protein>
<keyword evidence="6 7" id="KW-0788">Thiol protease</keyword>
<name>A0A1C7MUJ9_9FUNG</name>
<accession>A0A1C7MUJ9</accession>
<evidence type="ECO:0000256" key="6">
    <source>
        <dbReference type="ARBA" id="ARBA00022807"/>
    </source>
</evidence>
<evidence type="ECO:0000256" key="3">
    <source>
        <dbReference type="ARBA" id="ARBA00022670"/>
    </source>
</evidence>
<evidence type="ECO:0000256" key="4">
    <source>
        <dbReference type="ARBA" id="ARBA00022786"/>
    </source>
</evidence>
<evidence type="ECO:0000256" key="8">
    <source>
        <dbReference type="RuleBase" id="RU361215"/>
    </source>
</evidence>
<gene>
    <name evidence="10" type="primary">UCHL3</name>
    <name evidence="10" type="ORF">A0J61_11473</name>
</gene>
<dbReference type="FunCoup" id="A0A1C7MUJ9">
    <property type="interactions" value="459"/>
</dbReference>
<dbReference type="GO" id="GO:0016579">
    <property type="term" value="P:protein deubiquitination"/>
    <property type="evidence" value="ECO:0007669"/>
    <property type="project" value="TreeGrafter"/>
</dbReference>
<dbReference type="AlphaFoldDB" id="A0A1C7MUJ9"/>